<dbReference type="CDD" id="cd05233">
    <property type="entry name" value="SDR_c"/>
    <property type="match status" value="1"/>
</dbReference>
<dbReference type="Proteomes" id="UP000661012">
    <property type="component" value="Unassembled WGS sequence"/>
</dbReference>
<reference evidence="3 6" key="2">
    <citation type="journal article" date="2020" name="FEMS Microbiol. Ecol.">
        <title>Temporal dynamics of bacterial communities during seed development and maturation.</title>
        <authorList>
            <person name="Chesneau G."/>
            <person name="Torres-Cortes G."/>
            <person name="Briand M."/>
            <person name="Darrasse A."/>
            <person name="Preveaux A."/>
            <person name="Marais C."/>
            <person name="Jacques M.A."/>
            <person name="Shade A."/>
            <person name="Barret M."/>
        </authorList>
    </citation>
    <scope>NUCLEOTIDE SEQUENCE [LARGE SCALE GENOMIC DNA]</scope>
    <source>
        <strain evidence="3 6">CFBP13732</strain>
    </source>
</reference>
<dbReference type="SUPFAM" id="SSF51735">
    <property type="entry name" value="NAD(P)-binding Rossmann-fold domains"/>
    <property type="match status" value="1"/>
</dbReference>
<comment type="caution">
    <text evidence="4">The sequence shown here is derived from an EMBL/GenBank/DDBJ whole genome shotgun (WGS) entry which is preliminary data.</text>
</comment>
<dbReference type="GeneID" id="67477521"/>
<dbReference type="InterPro" id="IPR036291">
    <property type="entry name" value="NAD(P)-bd_dom_sf"/>
</dbReference>
<proteinExistence type="inferred from homology"/>
<accession>A0A4U3F7A3</accession>
<dbReference type="RefSeq" id="WP_062746500.1">
    <property type="nucleotide sequence ID" value="NZ_CP082141.1"/>
</dbReference>
<dbReference type="Pfam" id="PF13561">
    <property type="entry name" value="adh_short_C2"/>
    <property type="match status" value="1"/>
</dbReference>
<dbReference type="NCBIfam" id="NF005559">
    <property type="entry name" value="PRK07231.1"/>
    <property type="match status" value="1"/>
</dbReference>
<evidence type="ECO:0000313" key="3">
    <source>
        <dbReference type="EMBL" id="MBD8107378.1"/>
    </source>
</evidence>
<sequence length="248" mass="26494">MRFHNKVAIVTGGASGIGAATVTRLANEGASVVIADLNDKAGQAFAHQLTGQGYSVLFVHTDVTDPAHNVQLIEKTVAHFHRLDLVFANAGIDIDAPADRLAVEHWQKTIDVNLTGVFLLNQAAIRYWLGQQQTGIIVNCGSIHSWVGRHGLTAYSAAKGGVRLLTKTLSSDYAAHGIRINAVCPGYIDTPLLENQSAEEKKILQKRHAIGRFGRPEEVASVVAFLFSNDASFVSGAALLVDGGYVAQ</sequence>
<evidence type="ECO:0000256" key="2">
    <source>
        <dbReference type="ARBA" id="ARBA00023002"/>
    </source>
</evidence>
<dbReference type="FunFam" id="3.40.50.720:FF:000084">
    <property type="entry name" value="Short-chain dehydrogenase reductase"/>
    <property type="match status" value="1"/>
</dbReference>
<keyword evidence="2" id="KW-0560">Oxidoreductase</keyword>
<gene>
    <name evidence="4" type="ORF">EpCFBP13511_15695</name>
    <name evidence="3" type="ORF">IFT93_13260</name>
</gene>
<dbReference type="PRINTS" id="PR00080">
    <property type="entry name" value="SDRFAMILY"/>
</dbReference>
<dbReference type="OrthoDB" id="9803333at2"/>
<name>A0A4U3F7A3_9GAMM</name>
<dbReference type="InterPro" id="IPR002347">
    <property type="entry name" value="SDR_fam"/>
</dbReference>
<dbReference type="PROSITE" id="PS00061">
    <property type="entry name" value="ADH_SHORT"/>
    <property type="match status" value="1"/>
</dbReference>
<dbReference type="Proteomes" id="UP000306393">
    <property type="component" value="Unassembled WGS sequence"/>
</dbReference>
<dbReference type="AlphaFoldDB" id="A0A4U3F7A3"/>
<dbReference type="EMBL" id="JACYNN010000008">
    <property type="protein sequence ID" value="MBD8107378.1"/>
    <property type="molecule type" value="Genomic_DNA"/>
</dbReference>
<evidence type="ECO:0000313" key="4">
    <source>
        <dbReference type="EMBL" id="TKJ88149.1"/>
    </source>
</evidence>
<dbReference type="PRINTS" id="PR00081">
    <property type="entry name" value="GDHRDH"/>
</dbReference>
<comment type="similarity">
    <text evidence="1">Belongs to the short-chain dehydrogenases/reductases (SDR) family.</text>
</comment>
<dbReference type="InterPro" id="IPR020904">
    <property type="entry name" value="Sc_DH/Rdtase_CS"/>
</dbReference>
<dbReference type="PANTHER" id="PTHR24321">
    <property type="entry name" value="DEHYDROGENASES, SHORT CHAIN"/>
    <property type="match status" value="1"/>
</dbReference>
<keyword evidence="6" id="KW-1185">Reference proteome</keyword>
<dbReference type="PANTHER" id="PTHR24321:SF8">
    <property type="entry name" value="ESTRADIOL 17-BETA-DEHYDROGENASE 8-RELATED"/>
    <property type="match status" value="1"/>
</dbReference>
<evidence type="ECO:0000313" key="5">
    <source>
        <dbReference type="Proteomes" id="UP000306393"/>
    </source>
</evidence>
<dbReference type="STRING" id="1219360.GCA_001571305_02990"/>
<dbReference type="EMBL" id="QGAC01000015">
    <property type="protein sequence ID" value="TKJ88149.1"/>
    <property type="molecule type" value="Genomic_DNA"/>
</dbReference>
<evidence type="ECO:0000256" key="1">
    <source>
        <dbReference type="ARBA" id="ARBA00006484"/>
    </source>
</evidence>
<evidence type="ECO:0000313" key="6">
    <source>
        <dbReference type="Proteomes" id="UP000661012"/>
    </source>
</evidence>
<organism evidence="4 5">
    <name type="scientific">Erwinia persicina</name>
    <dbReference type="NCBI Taxonomy" id="55211"/>
    <lineage>
        <taxon>Bacteria</taxon>
        <taxon>Pseudomonadati</taxon>
        <taxon>Pseudomonadota</taxon>
        <taxon>Gammaproteobacteria</taxon>
        <taxon>Enterobacterales</taxon>
        <taxon>Erwiniaceae</taxon>
        <taxon>Erwinia</taxon>
    </lineage>
</organism>
<protein>
    <submittedName>
        <fullName evidence="4">SDR family NAD(P)-dependent oxidoreductase</fullName>
    </submittedName>
    <submittedName>
        <fullName evidence="3">SDR family oxidoreductase</fullName>
    </submittedName>
</protein>
<reference evidence="4 5" key="1">
    <citation type="journal article" date="2019" name="Sci. Rep.">
        <title>Differences in resource use lead to coexistence of seed-transmitted microbial populations.</title>
        <authorList>
            <person name="Torres-Cortes G."/>
            <person name="Garcia B.J."/>
            <person name="Compant S."/>
            <person name="Rezki S."/>
            <person name="Jones P."/>
            <person name="Preveaux A."/>
            <person name="Briand M."/>
            <person name="Roulet A."/>
            <person name="Bouchez O."/>
            <person name="Jacobson D."/>
            <person name="Barret M."/>
        </authorList>
    </citation>
    <scope>NUCLEOTIDE SEQUENCE [LARGE SCALE GENOMIC DNA]</scope>
    <source>
        <strain evidence="4 5">CFBP13511</strain>
    </source>
</reference>
<dbReference type="GO" id="GO:0016491">
    <property type="term" value="F:oxidoreductase activity"/>
    <property type="evidence" value="ECO:0007669"/>
    <property type="project" value="UniProtKB-KW"/>
</dbReference>
<dbReference type="Gene3D" id="3.40.50.720">
    <property type="entry name" value="NAD(P)-binding Rossmann-like Domain"/>
    <property type="match status" value="1"/>
</dbReference>